<dbReference type="RefSeq" id="XP_001329865.1">
    <property type="nucleotide sequence ID" value="XM_001329830.1"/>
</dbReference>
<dbReference type="VEuPathDB" id="TrichDB:TVAGG3_0680420"/>
<reference evidence="1" key="1">
    <citation type="submission" date="2006-10" db="EMBL/GenBank/DDBJ databases">
        <authorList>
            <person name="Amadeo P."/>
            <person name="Zhao Q."/>
            <person name="Wortman J."/>
            <person name="Fraser-Liggett C."/>
            <person name="Carlton J."/>
        </authorList>
    </citation>
    <scope>NUCLEOTIDE SEQUENCE</scope>
    <source>
        <strain evidence="1">G3</strain>
    </source>
</reference>
<sequence>MVKDFVCKNHGYLMKKRNKFSLFVSSNRFEDAEKELKKILFQLRGTSEQRSDANTIPGKYFSFHHPELAQNDVEAFYCVLISNIEFVEKHENIIAQVIAQLAAYDFVYFVQNIIPIFSAVDDPRLQNLYASVCRIICDPPTGFLRNAPLNEHNKMPEWDDNTIFDFFTNGSPFLKTDFGLALIQLRNTVTKIIKDLCKNSDFEIKFSKIPKFYVQSFMLSVQTIIVPPKFREFQLACGFPGRIEMLLALSSFQDRAQFQKVGGYSYPSYEIVVDAWQKYYTQISGFPSFSMNKSVDPVQIEDTSKNLLFRFLKLSLLTCLELSSFPFKNVGDFIMSKLLGYDNQNMPFMIPWCQALISLHKAAAKDILDSICKVFEKYRILSSSQQYMLFHMVARFLDIYVCSDERSLSTEQMLTIVVYAIIGLCSNHPTVRFVAMKVMVSIGRFKKDDNFTMFDEFIKIQSKPIIMNFLSFLDRQPATILQTCPQKPYLLLNFELLVESTNQTLWQLYLAAIALEAARFYSPDLLKRIIIQLQNFIDSFNENVNSMKILLVNVLTILASFTDNPKLDHIDKLLDYIIQSSSQKPTSYLLIFAGLSHRCFSKLVIKLLESNYDCRLTSYMLSSICWSKGFTEACHEPSFIKIFTQAFKYSAKLVMDLVIDNENVLKSSRITEDQVMLFCSTSYRLFLNIMEKFSDTKVTSFPSMRFVMDTNIPEVKEIVNFFDPIFNIAQKYTGNTRLFAIHALNMWFLCCKHPDETKVSSIPFLDEIWSFTDGVPNIFSGLLSHHFEVLFPLFLKYSVDTEKGEAYFKAICDFFRPKMKNSVIEFDEMLYDHIWKCCKPIKKDKSLKYLQVIYENWGSLILVSIHYMARPQRALTDDAFILLATLTPVIYLFRMKGRIDELQNIFDFFLHTCRQFSTLTLIDDPAILALSKKMRDLFPFVLEQVLFDLMEIIRNPEILRSTLKYFIPWFNLVLFDYENRVISRETELRFMRFSCFSFVDKVFSTVKHVSSDNPNAANNDIWRALCVHVSKGDKKPFLVEDNIRGIIYAIKEFNDTVVHVLRYIYTISDQHVLDYITSFLSYEYAFYRNYRDPPIFYEASSSYFDFSYIDDKAQMLAPLKVLTMLSEDAIKPIFKYLPKILSYCVIFKYLYPEETTKLVNTIFTSIKPHVADRTLQIADDIISRFSLLMDKTFSNFNEPFAPNMIKPKQISLYLWKFLKTQFGHSSGQEFSLNCLKWGLCHSDLSISSIALKCFQGAIDYDENEEVYDSAIVGIFARVLANISHCLDHLLNVKKDLDSSKIPVFYFRTILKTLKVIAEKMHKKNILVADSGIFWIAIESLKCNTSWLTDIFDAGLSVLEFFFKHPTLFECISDQHHYNGTQFTINTFWKFHKPWGDRFAGCYKYILGFSGEIKNPDRFFQFLNLMVQLRCPALFSSSPKWMYTALLSLLPWMWSVVITDISRFLTKTPKVLMMQKSLQDLSSYIEKDDETIVKFLEKAFAVTAMSITDDMFTMVTKLVELIIDKIDKSDIPIICNFFTNCLESGSRSLIVPLYSIATAIIRLTNKDEDVFKALSKFYFIADEQEKNDPDITIYTQLFKDEMTEYISDYSSSSSNVSEELFYFPEFHFFDRIIAILVPRLHEIDLHDSKPQTFATIQQFPQMNPNIAALSDCKRFVELTDNLKQIPVSPFSQTAELCTKMRSTFIDTDALKMMRETEKVDMIAIDKIMKDVLKIVIDDNKSMQGDIVRNTNEEEEEQQEHQENREENNFNLELCTFPASIYLPDMAYINELDRSFFAAEEEMEPDQYY</sequence>
<organism evidence="1 2">
    <name type="scientific">Trichomonas vaginalis (strain ATCC PRA-98 / G3)</name>
    <dbReference type="NCBI Taxonomy" id="412133"/>
    <lineage>
        <taxon>Eukaryota</taxon>
        <taxon>Metamonada</taxon>
        <taxon>Parabasalia</taxon>
        <taxon>Trichomonadida</taxon>
        <taxon>Trichomonadidae</taxon>
        <taxon>Trichomonas</taxon>
    </lineage>
</organism>
<dbReference type="InParanoid" id="A2DPI6"/>
<name>A2DPI6_TRIV3</name>
<dbReference type="OrthoDB" id="10624570at2759"/>
<gene>
    <name evidence="1" type="ORF">TVAG_170440</name>
</gene>
<dbReference type="VEuPathDB" id="TrichDB:TVAG_170440"/>
<evidence type="ECO:0000313" key="2">
    <source>
        <dbReference type="Proteomes" id="UP000001542"/>
    </source>
</evidence>
<protein>
    <submittedName>
        <fullName evidence="1">Uncharacterized protein</fullName>
    </submittedName>
</protein>
<evidence type="ECO:0000313" key="1">
    <source>
        <dbReference type="EMBL" id="EAY17730.1"/>
    </source>
</evidence>
<dbReference type="Proteomes" id="UP000001542">
    <property type="component" value="Unassembled WGS sequence"/>
</dbReference>
<proteinExistence type="predicted"/>
<dbReference type="EMBL" id="DS113227">
    <property type="protein sequence ID" value="EAY17730.1"/>
    <property type="molecule type" value="Genomic_DNA"/>
</dbReference>
<keyword evidence="2" id="KW-1185">Reference proteome</keyword>
<reference evidence="1" key="2">
    <citation type="journal article" date="2007" name="Science">
        <title>Draft genome sequence of the sexually transmitted pathogen Trichomonas vaginalis.</title>
        <authorList>
            <person name="Carlton J.M."/>
            <person name="Hirt R.P."/>
            <person name="Silva J.C."/>
            <person name="Delcher A.L."/>
            <person name="Schatz M."/>
            <person name="Zhao Q."/>
            <person name="Wortman J.R."/>
            <person name="Bidwell S.L."/>
            <person name="Alsmark U.C.M."/>
            <person name="Besteiro S."/>
            <person name="Sicheritz-Ponten T."/>
            <person name="Noel C.J."/>
            <person name="Dacks J.B."/>
            <person name="Foster P.G."/>
            <person name="Simillion C."/>
            <person name="Van de Peer Y."/>
            <person name="Miranda-Saavedra D."/>
            <person name="Barton G.J."/>
            <person name="Westrop G.D."/>
            <person name="Mueller S."/>
            <person name="Dessi D."/>
            <person name="Fiori P.L."/>
            <person name="Ren Q."/>
            <person name="Paulsen I."/>
            <person name="Zhang H."/>
            <person name="Bastida-Corcuera F.D."/>
            <person name="Simoes-Barbosa A."/>
            <person name="Brown M.T."/>
            <person name="Hayes R.D."/>
            <person name="Mukherjee M."/>
            <person name="Okumura C.Y."/>
            <person name="Schneider R."/>
            <person name="Smith A.J."/>
            <person name="Vanacova S."/>
            <person name="Villalvazo M."/>
            <person name="Haas B.J."/>
            <person name="Pertea M."/>
            <person name="Feldblyum T.V."/>
            <person name="Utterback T.R."/>
            <person name="Shu C.L."/>
            <person name="Osoegawa K."/>
            <person name="de Jong P.J."/>
            <person name="Hrdy I."/>
            <person name="Horvathova L."/>
            <person name="Zubacova Z."/>
            <person name="Dolezal P."/>
            <person name="Malik S.B."/>
            <person name="Logsdon J.M. Jr."/>
            <person name="Henze K."/>
            <person name="Gupta A."/>
            <person name="Wang C.C."/>
            <person name="Dunne R.L."/>
            <person name="Upcroft J.A."/>
            <person name="Upcroft P."/>
            <person name="White O."/>
            <person name="Salzberg S.L."/>
            <person name="Tang P."/>
            <person name="Chiu C.-H."/>
            <person name="Lee Y.-S."/>
            <person name="Embley T.M."/>
            <person name="Coombs G.H."/>
            <person name="Mottram J.C."/>
            <person name="Tachezy J."/>
            <person name="Fraser-Liggett C.M."/>
            <person name="Johnson P.J."/>
        </authorList>
    </citation>
    <scope>NUCLEOTIDE SEQUENCE [LARGE SCALE GENOMIC DNA]</scope>
    <source>
        <strain evidence="1">G3</strain>
    </source>
</reference>
<accession>A2DPI6</accession>
<dbReference type="KEGG" id="tva:4775748"/>